<evidence type="ECO:0000313" key="3">
    <source>
        <dbReference type="Proteomes" id="UP000589292"/>
    </source>
</evidence>
<dbReference type="Gene3D" id="3.40.50.1010">
    <property type="entry name" value="5'-nuclease"/>
    <property type="match status" value="1"/>
</dbReference>
<comment type="caution">
    <text evidence="2">The sequence shown here is derived from an EMBL/GenBank/DDBJ whole genome shotgun (WGS) entry which is preliminary data.</text>
</comment>
<reference evidence="2 3" key="1">
    <citation type="journal article" date="1994" name="Int. J. Syst. Bacteriol.">
        <title>Phylogenetic positions of novel aerobic, bacteriochlorophyll a-containing bacteria and description of Roseococcus thiosulfatophilus gen. nov., sp. nov., Erythromicrobium ramosum gen. nov., sp. nov., and Erythrobacter litoralis sp. nov.</title>
        <authorList>
            <person name="Yurkov V."/>
            <person name="Stackebrandt E."/>
            <person name="Holmes A."/>
            <person name="Fuerst J.A."/>
            <person name="Hugenholtz P."/>
            <person name="Golecki J."/>
            <person name="Gad'on N."/>
            <person name="Gorlenko V.M."/>
            <person name="Kompantseva E.I."/>
            <person name="Drews G."/>
        </authorList>
    </citation>
    <scope>NUCLEOTIDE SEQUENCE [LARGE SCALE GENOMIC DNA]</scope>
    <source>
        <strain evidence="2 3">KR-99</strain>
    </source>
</reference>
<dbReference type="InterPro" id="IPR002716">
    <property type="entry name" value="PIN_dom"/>
</dbReference>
<accession>A0A7V8REB9</accession>
<gene>
    <name evidence="2" type="ORF">FG486_10135</name>
</gene>
<dbReference type="EMBL" id="VDES01000002">
    <property type="protein sequence ID" value="MBA1374700.1"/>
    <property type="molecule type" value="Genomic_DNA"/>
</dbReference>
<keyword evidence="3" id="KW-1185">Reference proteome</keyword>
<evidence type="ECO:0000259" key="1">
    <source>
        <dbReference type="Pfam" id="PF01850"/>
    </source>
</evidence>
<organism evidence="2 3">
    <name type="scientific">Sphingomonas ursincola</name>
    <dbReference type="NCBI Taxonomy" id="56361"/>
    <lineage>
        <taxon>Bacteria</taxon>
        <taxon>Pseudomonadati</taxon>
        <taxon>Pseudomonadota</taxon>
        <taxon>Alphaproteobacteria</taxon>
        <taxon>Sphingomonadales</taxon>
        <taxon>Sphingomonadaceae</taxon>
        <taxon>Sphingomonas</taxon>
    </lineage>
</organism>
<sequence length="126" mass="13560">MTVVLDASALLTVLLVEPGRDNVEPHLMDAIISAVNLSEVFARALKAGVSSDDAQWILEGFGLMTISFSAEQAIETALLLPATRHRGLSLGDRASLALARREGLPVLTADRQWEGLDVGVDIRLIR</sequence>
<protein>
    <submittedName>
        <fullName evidence="2">Type II toxin-antitoxin system VapC family toxin</fullName>
    </submittedName>
</protein>
<proteinExistence type="predicted"/>
<name>A0A7V8REB9_9SPHN</name>
<dbReference type="SUPFAM" id="SSF88723">
    <property type="entry name" value="PIN domain-like"/>
    <property type="match status" value="1"/>
</dbReference>
<dbReference type="AlphaFoldDB" id="A0A7V8REB9"/>
<dbReference type="RefSeq" id="WP_181267417.1">
    <property type="nucleotide sequence ID" value="NZ_BAAAGB010000001.1"/>
</dbReference>
<evidence type="ECO:0000313" key="2">
    <source>
        <dbReference type="EMBL" id="MBA1374700.1"/>
    </source>
</evidence>
<dbReference type="Pfam" id="PF01850">
    <property type="entry name" value="PIN"/>
    <property type="match status" value="1"/>
</dbReference>
<dbReference type="Proteomes" id="UP000589292">
    <property type="component" value="Unassembled WGS sequence"/>
</dbReference>
<dbReference type="InterPro" id="IPR029060">
    <property type="entry name" value="PIN-like_dom_sf"/>
</dbReference>
<dbReference type="CDD" id="cd18682">
    <property type="entry name" value="PIN_VapC-like"/>
    <property type="match status" value="1"/>
</dbReference>
<feature type="domain" description="PIN" evidence="1">
    <location>
        <begin position="3"/>
        <end position="115"/>
    </location>
</feature>